<evidence type="ECO:0000313" key="2">
    <source>
        <dbReference type="Proteomes" id="UP001530400"/>
    </source>
</evidence>
<organism evidence="1 2">
    <name type="scientific">Cyclotella atomus</name>
    <dbReference type="NCBI Taxonomy" id="382360"/>
    <lineage>
        <taxon>Eukaryota</taxon>
        <taxon>Sar</taxon>
        <taxon>Stramenopiles</taxon>
        <taxon>Ochrophyta</taxon>
        <taxon>Bacillariophyta</taxon>
        <taxon>Coscinodiscophyceae</taxon>
        <taxon>Thalassiosirophycidae</taxon>
        <taxon>Stephanodiscales</taxon>
        <taxon>Stephanodiscaceae</taxon>
        <taxon>Cyclotella</taxon>
    </lineage>
</organism>
<name>A0ABD3P9Y6_9STRA</name>
<keyword evidence="2" id="KW-1185">Reference proteome</keyword>
<dbReference type="Proteomes" id="UP001530400">
    <property type="component" value="Unassembled WGS sequence"/>
</dbReference>
<protein>
    <submittedName>
        <fullName evidence="1">Uncharacterized protein</fullName>
    </submittedName>
</protein>
<accession>A0ABD3P9Y6</accession>
<proteinExistence type="predicted"/>
<dbReference type="AlphaFoldDB" id="A0ABD3P9Y6"/>
<comment type="caution">
    <text evidence="1">The sequence shown here is derived from an EMBL/GenBank/DDBJ whole genome shotgun (WGS) entry which is preliminary data.</text>
</comment>
<gene>
    <name evidence="1" type="ORF">ACHAWO_005824</name>
</gene>
<evidence type="ECO:0000313" key="1">
    <source>
        <dbReference type="EMBL" id="KAL3784828.1"/>
    </source>
</evidence>
<sequence length="213" mass="23370">MSCDGDFNDGVYLGAEVAERSGRSKVRAAPTSGDLKTRFTLPILAIGGRMAATRVWKRELVRFEFFVPFVTYVSLFLNTNSIRFSPSTSIDQMVAKYEKQCLARIVLMNAVAWARRRTDVIAFDYCPFSAQSTVPLPMASLTTKASCPYGVCEGAIYGYARDNGCSISTSKLGDLQDKCEDQVVSMTGGDANAALSKLLRKNVKMAVKNLRTN</sequence>
<reference evidence="1 2" key="1">
    <citation type="submission" date="2024-10" db="EMBL/GenBank/DDBJ databases">
        <title>Updated reference genomes for cyclostephanoid diatoms.</title>
        <authorList>
            <person name="Roberts W.R."/>
            <person name="Alverson A.J."/>
        </authorList>
    </citation>
    <scope>NUCLEOTIDE SEQUENCE [LARGE SCALE GENOMIC DNA]</scope>
    <source>
        <strain evidence="1 2">AJA010-31</strain>
    </source>
</reference>
<dbReference type="EMBL" id="JALLPJ020000713">
    <property type="protein sequence ID" value="KAL3784828.1"/>
    <property type="molecule type" value="Genomic_DNA"/>
</dbReference>